<feature type="domain" description="CLLAC-motif containing" evidence="3">
    <location>
        <begin position="45"/>
        <end position="74"/>
    </location>
</feature>
<dbReference type="GO" id="GO:0005886">
    <property type="term" value="C:plasma membrane"/>
    <property type="evidence" value="ECO:0007669"/>
    <property type="project" value="TreeGrafter"/>
</dbReference>
<dbReference type="OrthoDB" id="9809784at2759"/>
<dbReference type="PANTHER" id="PTHR35349">
    <property type="entry name" value="DYNACTIN-ASSOCIATED PROTEIN"/>
    <property type="match status" value="1"/>
</dbReference>
<feature type="compositionally biased region" description="Acidic residues" evidence="1">
    <location>
        <begin position="170"/>
        <end position="179"/>
    </location>
</feature>
<evidence type="ECO:0000256" key="1">
    <source>
        <dbReference type="SAM" id="MobiDB-lite"/>
    </source>
</evidence>
<keyword evidence="2" id="KW-0812">Transmembrane</keyword>
<dbReference type="GeneID" id="118496938"/>
<feature type="transmembrane region" description="Helical" evidence="2">
    <location>
        <begin position="51"/>
        <end position="73"/>
    </location>
</feature>
<dbReference type="PANTHER" id="PTHR35349:SF5">
    <property type="entry name" value="DYNACTIN ASSOCIATED PROTEIN"/>
    <property type="match status" value="1"/>
</dbReference>
<keyword evidence="2" id="KW-1133">Transmembrane helix</keyword>
<dbReference type="Pfam" id="PF15675">
    <property type="entry name" value="CLLAC"/>
    <property type="match status" value="1"/>
</dbReference>
<proteinExistence type="predicted"/>
<gene>
    <name evidence="5" type="primary">LOC118496938</name>
</gene>
<evidence type="ECO:0000259" key="3">
    <source>
        <dbReference type="Pfam" id="PF15675"/>
    </source>
</evidence>
<feature type="compositionally biased region" description="Low complexity" evidence="1">
    <location>
        <begin position="143"/>
        <end position="155"/>
    </location>
</feature>
<feature type="compositionally biased region" description="Low complexity" evidence="1">
    <location>
        <begin position="123"/>
        <end position="133"/>
    </location>
</feature>
<feature type="region of interest" description="Disordered" evidence="1">
    <location>
        <begin position="92"/>
        <end position="179"/>
    </location>
</feature>
<dbReference type="InterPro" id="IPR031379">
    <property type="entry name" value="CLLAC"/>
</dbReference>
<feature type="compositionally biased region" description="Pro residues" evidence="1">
    <location>
        <begin position="108"/>
        <end position="122"/>
    </location>
</feature>
<dbReference type="KEGG" id="pdic:118496938"/>
<protein>
    <submittedName>
        <fullName evidence="5">Dynactin-associated protein</fullName>
    </submittedName>
</protein>
<dbReference type="InterPro" id="IPR053297">
    <property type="entry name" value="Dynactin-associated"/>
</dbReference>
<evidence type="ECO:0000256" key="2">
    <source>
        <dbReference type="SAM" id="Phobius"/>
    </source>
</evidence>
<dbReference type="CTD" id="284254"/>
<evidence type="ECO:0000313" key="5">
    <source>
        <dbReference type="RefSeq" id="XP_035866086.1"/>
    </source>
</evidence>
<dbReference type="Proteomes" id="UP000504628">
    <property type="component" value="Chromosome 9"/>
</dbReference>
<dbReference type="RefSeq" id="XP_035866086.1">
    <property type="nucleotide sequence ID" value="XM_036010193.1"/>
</dbReference>
<accession>A0A7E6CGT5</accession>
<dbReference type="AlphaFoldDB" id="A0A7E6CGT5"/>
<keyword evidence="2" id="KW-0472">Membrane</keyword>
<name>A0A7E6CGT5_9CHIR</name>
<evidence type="ECO:0000313" key="4">
    <source>
        <dbReference type="Proteomes" id="UP000504628"/>
    </source>
</evidence>
<dbReference type="InParanoid" id="A0A7E6CGT5"/>
<organism evidence="4 5">
    <name type="scientific">Phyllostomus discolor</name>
    <name type="common">pale spear-nosed bat</name>
    <dbReference type="NCBI Taxonomy" id="89673"/>
    <lineage>
        <taxon>Eukaryota</taxon>
        <taxon>Metazoa</taxon>
        <taxon>Chordata</taxon>
        <taxon>Craniata</taxon>
        <taxon>Vertebrata</taxon>
        <taxon>Euteleostomi</taxon>
        <taxon>Mammalia</taxon>
        <taxon>Eutheria</taxon>
        <taxon>Laurasiatheria</taxon>
        <taxon>Chiroptera</taxon>
        <taxon>Yangochiroptera</taxon>
        <taxon>Phyllostomidae</taxon>
        <taxon>Phyllostominae</taxon>
        <taxon>Phyllostomus</taxon>
    </lineage>
</organism>
<dbReference type="GO" id="GO:0005794">
    <property type="term" value="C:Golgi apparatus"/>
    <property type="evidence" value="ECO:0007669"/>
    <property type="project" value="TreeGrafter"/>
</dbReference>
<reference evidence="5" key="1">
    <citation type="submission" date="2025-08" db="UniProtKB">
        <authorList>
            <consortium name="RefSeq"/>
        </authorList>
    </citation>
    <scope>IDENTIFICATION</scope>
    <source>
        <tissue evidence="5">Muscle</tissue>
    </source>
</reference>
<keyword evidence="4" id="KW-1185">Reference proteome</keyword>
<sequence>MDTEENTAELLPRNPYCSNEGSHCGCRLPHVTFQPQWPLQVAAKPWSLWKTFLVCLLACLIAVTLVVLVVYFVHLGKPIFIIHADGKASHVACTSGSGPSPAAVPTRYPTPSPAPGPTPSPAAFPTSSPAPSTLHGSQSTLPSTSVTNQSSSSTVRPSAVETTLEHEVLIEEEEEGGHP</sequence>